<dbReference type="Pfam" id="PF00095">
    <property type="entry name" value="WAP"/>
    <property type="match status" value="1"/>
</dbReference>
<feature type="signal peptide" evidence="5">
    <location>
        <begin position="1"/>
        <end position="21"/>
    </location>
</feature>
<keyword evidence="3 5" id="KW-0732">Signal</keyword>
<evidence type="ECO:0000259" key="6">
    <source>
        <dbReference type="PROSITE" id="PS51390"/>
    </source>
</evidence>
<dbReference type="SMART" id="SM00217">
    <property type="entry name" value="WAP"/>
    <property type="match status" value="1"/>
</dbReference>
<dbReference type="InterPro" id="IPR036058">
    <property type="entry name" value="Kazal_dom_sf"/>
</dbReference>
<dbReference type="RefSeq" id="XP_002739997.1">
    <property type="nucleotide sequence ID" value="XM_002739951.2"/>
</dbReference>
<dbReference type="PANTHER" id="PTHR45938">
    <property type="entry name" value="ACP24A4-RELATED"/>
    <property type="match status" value="1"/>
</dbReference>
<dbReference type="InterPro" id="IPR008197">
    <property type="entry name" value="WAP_dom"/>
</dbReference>
<name>A0ABM0MSW4_SACKO</name>
<proteinExistence type="predicted"/>
<dbReference type="PROSITE" id="PS51465">
    <property type="entry name" value="KAZAL_2"/>
    <property type="match status" value="1"/>
</dbReference>
<dbReference type="PROSITE" id="PS51390">
    <property type="entry name" value="WAP"/>
    <property type="match status" value="1"/>
</dbReference>
<accession>A0ABM0MSW4</accession>
<dbReference type="PANTHER" id="PTHR45938:SF11">
    <property type="entry name" value="WAP, KAZAL, IMMUNOGLOBULIN, KUNITZ AND NTR DOMAIN-CONTAINING PROTEIN 2-LIKE"/>
    <property type="match status" value="1"/>
</dbReference>
<feature type="domain" description="Kazal-like" evidence="7">
    <location>
        <begin position="91"/>
        <end position="148"/>
    </location>
</feature>
<sequence>MTSPTFTLSLLALVFCSVVQSQKVREGHCPLIIPDYEGACTRECENDADCATETDRCCQNACAGTYCVEPKSEDPCDNHECKHPGELCVNEGTHSVCKCGEVCPQNYDPVCGYLDEKDKEGQEYPNRCVMQMKMCELQITIDEIDCDRLGERLGIVDTESETDGASSLVAMTTSIITVFVSVIQLL</sequence>
<reference evidence="9 10" key="1">
    <citation type="submission" date="2025-05" db="UniProtKB">
        <authorList>
            <consortium name="RefSeq"/>
        </authorList>
    </citation>
    <scope>IDENTIFICATION</scope>
    <source>
        <tissue evidence="9 10">Testes</tissue>
    </source>
</reference>
<dbReference type="GeneID" id="100366835"/>
<dbReference type="InterPro" id="IPR036645">
    <property type="entry name" value="Elafin-like_sf"/>
</dbReference>
<gene>
    <name evidence="9 10" type="primary">LOC100366835</name>
</gene>
<evidence type="ECO:0000259" key="7">
    <source>
        <dbReference type="PROSITE" id="PS51465"/>
    </source>
</evidence>
<dbReference type="InterPro" id="IPR002350">
    <property type="entry name" value="Kazal_dom"/>
</dbReference>
<feature type="domain" description="WAP" evidence="6">
    <location>
        <begin position="22"/>
        <end position="71"/>
    </location>
</feature>
<evidence type="ECO:0000256" key="2">
    <source>
        <dbReference type="ARBA" id="ARBA00022525"/>
    </source>
</evidence>
<keyword evidence="4" id="KW-1015">Disulfide bond</keyword>
<dbReference type="SUPFAM" id="SSF57256">
    <property type="entry name" value="Elafin-like"/>
    <property type="match status" value="1"/>
</dbReference>
<dbReference type="Proteomes" id="UP000694865">
    <property type="component" value="Unplaced"/>
</dbReference>
<evidence type="ECO:0000313" key="8">
    <source>
        <dbReference type="Proteomes" id="UP000694865"/>
    </source>
</evidence>
<evidence type="ECO:0000256" key="1">
    <source>
        <dbReference type="ARBA" id="ARBA00004613"/>
    </source>
</evidence>
<organism evidence="8 10">
    <name type="scientific">Saccoglossus kowalevskii</name>
    <name type="common">Acorn worm</name>
    <dbReference type="NCBI Taxonomy" id="10224"/>
    <lineage>
        <taxon>Eukaryota</taxon>
        <taxon>Metazoa</taxon>
        <taxon>Hemichordata</taxon>
        <taxon>Enteropneusta</taxon>
        <taxon>Harrimaniidae</taxon>
        <taxon>Saccoglossus</taxon>
    </lineage>
</organism>
<evidence type="ECO:0000256" key="3">
    <source>
        <dbReference type="ARBA" id="ARBA00022729"/>
    </source>
</evidence>
<dbReference type="RefSeq" id="XP_006823105.1">
    <property type="nucleotide sequence ID" value="XM_006823042.1"/>
</dbReference>
<evidence type="ECO:0000256" key="5">
    <source>
        <dbReference type="SAM" id="SignalP"/>
    </source>
</evidence>
<keyword evidence="2" id="KW-0964">Secreted</keyword>
<dbReference type="Gene3D" id="4.10.75.10">
    <property type="entry name" value="Elafin-like"/>
    <property type="match status" value="1"/>
</dbReference>
<keyword evidence="8" id="KW-1185">Reference proteome</keyword>
<evidence type="ECO:0000256" key="4">
    <source>
        <dbReference type="ARBA" id="ARBA00023157"/>
    </source>
</evidence>
<dbReference type="Gene3D" id="3.30.60.30">
    <property type="match status" value="1"/>
</dbReference>
<dbReference type="SUPFAM" id="SSF100895">
    <property type="entry name" value="Kazal-type serine protease inhibitors"/>
    <property type="match status" value="1"/>
</dbReference>
<evidence type="ECO:0000313" key="10">
    <source>
        <dbReference type="RefSeq" id="XP_006823105.1"/>
    </source>
</evidence>
<evidence type="ECO:0000313" key="9">
    <source>
        <dbReference type="RefSeq" id="XP_002739997.1"/>
    </source>
</evidence>
<comment type="subcellular location">
    <subcellularLocation>
        <location evidence="1">Secreted</location>
    </subcellularLocation>
</comment>
<protein>
    <submittedName>
        <fullName evidence="9">WAP, Kazal, immunoglobulin, Kunitz and NTR domain-containing protein 1-like isoform X1</fullName>
    </submittedName>
    <submittedName>
        <fullName evidence="10">WAP, Kazal, immunoglobulin, Kunitz and NTR domain-containing protein 1-like isoform X2</fullName>
    </submittedName>
</protein>
<feature type="chain" id="PRO_5045021227" evidence="5">
    <location>
        <begin position="22"/>
        <end position="186"/>
    </location>
</feature>